<reference evidence="1 2" key="1">
    <citation type="journal article" date="2020" name="Microorganisms">
        <title>Osmotic Adaptation and Compatible Solute Biosynthesis of Phototrophic Bacteria as Revealed from Genome Analyses.</title>
        <authorList>
            <person name="Imhoff J.F."/>
            <person name="Rahn T."/>
            <person name="Kunzel S."/>
            <person name="Keller A."/>
            <person name="Neulinger S.C."/>
        </authorList>
    </citation>
    <scope>NUCLEOTIDE SEQUENCE [LARGE SCALE GENOMIC DNA]</scope>
    <source>
        <strain evidence="1 2">DSM 9895</strain>
    </source>
</reference>
<sequence length="149" mass="16080">MFDAAIEVHEEGQGYLLGAKGMDQLQLVQLIAEAEAKTAQLWMPLYGTPGSEPGSIDMNQPPTDMLMLGELVTSTVGIAWTRNQRVVMAGTIENHAIMTDAVRLDVTGGANRTLDVGIRAQGGEIARGTPQQLIARLKRTGRPDLRVVE</sequence>
<protein>
    <submittedName>
        <fullName evidence="1">Uncharacterized protein</fullName>
    </submittedName>
</protein>
<keyword evidence="2" id="KW-1185">Reference proteome</keyword>
<dbReference type="RefSeq" id="WP_200338649.1">
    <property type="nucleotide sequence ID" value="NZ_NRRL01000001.1"/>
</dbReference>
<comment type="caution">
    <text evidence="1">The sequence shown here is derived from an EMBL/GenBank/DDBJ whole genome shotgun (WGS) entry which is preliminary data.</text>
</comment>
<accession>A0ABS1D8N2</accession>
<name>A0ABS1D8N2_9PROT</name>
<proteinExistence type="predicted"/>
<gene>
    <name evidence="1" type="ORF">CKO28_00895</name>
</gene>
<evidence type="ECO:0000313" key="2">
    <source>
        <dbReference type="Proteomes" id="UP001296873"/>
    </source>
</evidence>
<evidence type="ECO:0000313" key="1">
    <source>
        <dbReference type="EMBL" id="MBK1666599.1"/>
    </source>
</evidence>
<organism evidence="1 2">
    <name type="scientific">Rhodovibrio sodomensis</name>
    <dbReference type="NCBI Taxonomy" id="1088"/>
    <lineage>
        <taxon>Bacteria</taxon>
        <taxon>Pseudomonadati</taxon>
        <taxon>Pseudomonadota</taxon>
        <taxon>Alphaproteobacteria</taxon>
        <taxon>Rhodospirillales</taxon>
        <taxon>Rhodovibrionaceae</taxon>
        <taxon>Rhodovibrio</taxon>
    </lineage>
</organism>
<dbReference type="EMBL" id="NRRL01000001">
    <property type="protein sequence ID" value="MBK1666599.1"/>
    <property type="molecule type" value="Genomic_DNA"/>
</dbReference>
<dbReference type="Proteomes" id="UP001296873">
    <property type="component" value="Unassembled WGS sequence"/>
</dbReference>